<protein>
    <submittedName>
        <fullName evidence="3">Uncharacterized protein LOC113793092</fullName>
    </submittedName>
</protein>
<feature type="transmembrane region" description="Helical" evidence="1">
    <location>
        <begin position="158"/>
        <end position="176"/>
    </location>
</feature>
<feature type="transmembrane region" description="Helical" evidence="1">
    <location>
        <begin position="64"/>
        <end position="83"/>
    </location>
</feature>
<proteinExistence type="predicted"/>
<dbReference type="KEGG" id="dpte:113793092"/>
<reference evidence="3" key="1">
    <citation type="submission" date="2025-08" db="UniProtKB">
        <authorList>
            <consortium name="RefSeq"/>
        </authorList>
    </citation>
    <scope>IDENTIFICATION</scope>
    <source>
        <strain evidence="3">Airmid</strain>
    </source>
</reference>
<evidence type="ECO:0000313" key="2">
    <source>
        <dbReference type="Proteomes" id="UP000515146"/>
    </source>
</evidence>
<evidence type="ECO:0000256" key="1">
    <source>
        <dbReference type="SAM" id="Phobius"/>
    </source>
</evidence>
<dbReference type="OrthoDB" id="10511246at2759"/>
<dbReference type="Proteomes" id="UP000515146">
    <property type="component" value="Unplaced"/>
</dbReference>
<accession>A0A6P6Y079</accession>
<keyword evidence="1" id="KW-0812">Transmembrane</keyword>
<evidence type="ECO:0000313" key="3">
    <source>
        <dbReference type="RefSeq" id="XP_027198858.1"/>
    </source>
</evidence>
<sequence length="180" mass="21585">MDERGKKSRKYCRLILYTFGRIARISKQINKHLSFHLLIWLIMQSLNITLIFCIARLTTNNSNFFLILRIFLFGSYIGLISKLNENISIRLKNICKILLQPYWKLINQQQLSMNNNRLMFNDETLIIRQFDPIRLYQLTNIYEQDFQMSIYQFTNIDFSFLITLTLFIIEYGVFIVQTSL</sequence>
<feature type="transmembrane region" description="Helical" evidence="1">
    <location>
        <begin position="37"/>
        <end position="58"/>
    </location>
</feature>
<gene>
    <name evidence="3" type="primary">LOC113793092</name>
</gene>
<keyword evidence="1" id="KW-1133">Transmembrane helix</keyword>
<dbReference type="RefSeq" id="XP_027198858.1">
    <property type="nucleotide sequence ID" value="XM_027343057.1"/>
</dbReference>
<dbReference type="AlphaFoldDB" id="A0A6P6Y079"/>
<organism evidence="2 3">
    <name type="scientific">Dermatophagoides pteronyssinus</name>
    <name type="common">European house dust mite</name>
    <dbReference type="NCBI Taxonomy" id="6956"/>
    <lineage>
        <taxon>Eukaryota</taxon>
        <taxon>Metazoa</taxon>
        <taxon>Ecdysozoa</taxon>
        <taxon>Arthropoda</taxon>
        <taxon>Chelicerata</taxon>
        <taxon>Arachnida</taxon>
        <taxon>Acari</taxon>
        <taxon>Acariformes</taxon>
        <taxon>Sarcoptiformes</taxon>
        <taxon>Astigmata</taxon>
        <taxon>Psoroptidia</taxon>
        <taxon>Analgoidea</taxon>
        <taxon>Pyroglyphidae</taxon>
        <taxon>Dermatophagoidinae</taxon>
        <taxon>Dermatophagoides</taxon>
    </lineage>
</organism>
<keyword evidence="2" id="KW-1185">Reference proteome</keyword>
<keyword evidence="1" id="KW-0472">Membrane</keyword>
<dbReference type="InParanoid" id="A0A6P6Y079"/>
<name>A0A6P6Y079_DERPT</name>